<feature type="non-terminal residue" evidence="1">
    <location>
        <position position="1"/>
    </location>
</feature>
<reference evidence="1" key="1">
    <citation type="submission" date="2020-10" db="EMBL/GenBank/DDBJ databases">
        <authorList>
            <person name="Castelo-Branco R."/>
            <person name="Eusebio N."/>
            <person name="Adriana R."/>
            <person name="Vieira A."/>
            <person name="Brugerolle De Fraissinette N."/>
            <person name="Rezende De Castro R."/>
            <person name="Schneider M.P."/>
            <person name="Vasconcelos V."/>
            <person name="Leao P.N."/>
        </authorList>
    </citation>
    <scope>NUCLEOTIDE SEQUENCE</scope>
    <source>
        <strain evidence="1">LEGE 11479</strain>
    </source>
</reference>
<accession>A0A928ZZ80</accession>
<name>A0A928ZZ80_LEPEC</name>
<dbReference type="EMBL" id="JADEXP010000393">
    <property type="protein sequence ID" value="MBE9070219.1"/>
    <property type="molecule type" value="Genomic_DNA"/>
</dbReference>
<dbReference type="Proteomes" id="UP000615026">
    <property type="component" value="Unassembled WGS sequence"/>
</dbReference>
<dbReference type="RefSeq" id="WP_193996101.1">
    <property type="nucleotide sequence ID" value="NZ_JADEXP010000393.1"/>
</dbReference>
<gene>
    <name evidence="1" type="ORF">IQ260_26615</name>
</gene>
<dbReference type="AlphaFoldDB" id="A0A928ZZ80"/>
<evidence type="ECO:0000313" key="1">
    <source>
        <dbReference type="EMBL" id="MBE9070219.1"/>
    </source>
</evidence>
<keyword evidence="2" id="KW-1185">Reference proteome</keyword>
<comment type="caution">
    <text evidence="1">The sequence shown here is derived from an EMBL/GenBank/DDBJ whole genome shotgun (WGS) entry which is preliminary data.</text>
</comment>
<proteinExistence type="predicted"/>
<protein>
    <submittedName>
        <fullName evidence="1">Uncharacterized protein</fullName>
    </submittedName>
</protein>
<evidence type="ECO:0000313" key="2">
    <source>
        <dbReference type="Proteomes" id="UP000615026"/>
    </source>
</evidence>
<organism evidence="1 2">
    <name type="scientific">Leptolyngbya cf. ectocarpi LEGE 11479</name>
    <dbReference type="NCBI Taxonomy" id="1828722"/>
    <lineage>
        <taxon>Bacteria</taxon>
        <taxon>Bacillati</taxon>
        <taxon>Cyanobacteriota</taxon>
        <taxon>Cyanophyceae</taxon>
        <taxon>Leptolyngbyales</taxon>
        <taxon>Leptolyngbyaceae</taxon>
        <taxon>Leptolyngbya group</taxon>
        <taxon>Leptolyngbya</taxon>
    </lineage>
</organism>
<sequence>VIPSGQIGLSAPNEDADYLRALSIFRNSSIVQYYLFFTSPQLGVDRGRITLGAFEQLPVPLFSDDQISQLSQLHKNFSEREHDVLLNNEDVQEELDDMVEKILNIPKNVGILAKDFMSVRLSLNEGKSHGIAVDLPSLETLFDYGSTLRDELDMFTGGNGLRHEIVLSRSKELVICSVEFIQSDDPIDVSIEEAQTESSALFAYIREKIKQRFSQWVYVQRSLRIFEDSRVYICKPPRLIDWTRTQALNDSDDIISEILSAQRRLNTVV</sequence>